<dbReference type="SUPFAM" id="SSF51161">
    <property type="entry name" value="Trimeric LpxA-like enzymes"/>
    <property type="match status" value="1"/>
</dbReference>
<feature type="active site" description="Proton acceptor" evidence="18">
    <location>
        <position position="353"/>
    </location>
</feature>
<dbReference type="Pfam" id="PF12804">
    <property type="entry name" value="NTP_transf_3"/>
    <property type="match status" value="1"/>
</dbReference>
<reference evidence="20 21" key="1">
    <citation type="submission" date="2016-10" db="EMBL/GenBank/DDBJ databases">
        <authorList>
            <person name="de Groot N.N."/>
        </authorList>
    </citation>
    <scope>NUCLEOTIDE SEQUENCE [LARGE SCALE GENOMIC DNA]</scope>
    <source>
        <strain evidence="20 21">WG14</strain>
    </source>
</reference>
<dbReference type="InterPro" id="IPR011004">
    <property type="entry name" value="Trimer_LpxA-like_sf"/>
</dbReference>
<keyword evidence="5 18" id="KW-0808">Transferase</keyword>
<dbReference type="GO" id="GO:0016020">
    <property type="term" value="C:membrane"/>
    <property type="evidence" value="ECO:0007669"/>
    <property type="project" value="GOC"/>
</dbReference>
<keyword evidence="9 18" id="KW-0460">Magnesium</keyword>
<dbReference type="UniPathway" id="UPA00973"/>
<dbReference type="InterPro" id="IPR050065">
    <property type="entry name" value="GlmU-like"/>
</dbReference>
<dbReference type="CDD" id="cd02540">
    <property type="entry name" value="GT2_GlmU_N_bac"/>
    <property type="match status" value="1"/>
</dbReference>
<dbReference type="CDD" id="cd03353">
    <property type="entry name" value="LbH_GlmU_C"/>
    <property type="match status" value="1"/>
</dbReference>
<gene>
    <name evidence="18" type="primary">glmU</name>
    <name evidence="20" type="ORF">SAMN04488588_0914</name>
</gene>
<feature type="binding site" evidence="18">
    <location>
        <position position="69"/>
    </location>
    <ligand>
        <name>UDP-N-acetyl-alpha-D-glucosamine</name>
        <dbReference type="ChEBI" id="CHEBI:57705"/>
    </ligand>
</feature>
<comment type="pathway">
    <text evidence="18">Nucleotide-sugar biosynthesis; UDP-N-acetyl-alpha-D-glucosamine biosynthesis; UDP-N-acetyl-alpha-D-glucosamine from N-acetyl-alpha-D-glucosamine 1-phosphate: step 1/1.</text>
</comment>
<feature type="binding site" evidence="18">
    <location>
        <position position="20"/>
    </location>
    <ligand>
        <name>UDP-N-acetyl-alpha-D-glucosamine</name>
        <dbReference type="ChEBI" id="CHEBI:57705"/>
    </ligand>
</feature>
<comment type="cofactor">
    <cofactor evidence="18">
        <name>Mg(2+)</name>
        <dbReference type="ChEBI" id="CHEBI:18420"/>
    </cofactor>
    <text evidence="18">Binds 1 Mg(2+) ion per subunit.</text>
</comment>
<feature type="binding site" evidence="18">
    <location>
        <position position="370"/>
    </location>
    <ligand>
        <name>acetyl-CoA</name>
        <dbReference type="ChEBI" id="CHEBI:57288"/>
    </ligand>
</feature>
<dbReference type="GO" id="GO:0071555">
    <property type="term" value="P:cell wall organization"/>
    <property type="evidence" value="ECO:0007669"/>
    <property type="project" value="UniProtKB-KW"/>
</dbReference>
<keyword evidence="7 18" id="KW-0479">Metal-binding</keyword>
<keyword evidence="21" id="KW-1185">Reference proteome</keyword>
<feature type="binding site" evidence="18">
    <location>
        <begin position="95"/>
        <end position="97"/>
    </location>
    <ligand>
        <name>UDP-N-acetyl-alpha-D-glucosamine</name>
        <dbReference type="ChEBI" id="CHEBI:57705"/>
    </ligand>
</feature>
<dbReference type="Proteomes" id="UP000199322">
    <property type="component" value="Unassembled WGS sequence"/>
</dbReference>
<comment type="function">
    <text evidence="17 18">Catalyzes the last two sequential reactions in the de novo biosynthetic pathway for UDP-N-acetylglucosamine (UDP-GlcNAc). The C-terminal domain catalyzes the transfer of acetyl group from acetyl coenzyme A to glucosamine-1-phosphate (GlcN-1-P) to produce N-acetylglucosamine-1-phosphate (GlcNAc-1-P), which is converted into UDP-GlcNAc by the transfer of uridine 5-monophosphate (from uridine 5-triphosphate), a reaction catalyzed by the N-terminal domain.</text>
</comment>
<dbReference type="GO" id="GO:0006048">
    <property type="term" value="P:UDP-N-acetylglucosamine biosynthetic process"/>
    <property type="evidence" value="ECO:0007669"/>
    <property type="project" value="UniProtKB-UniPathway"/>
</dbReference>
<dbReference type="Gene3D" id="3.90.550.10">
    <property type="entry name" value="Spore Coat Polysaccharide Biosynthesis Protein SpsA, Chain A"/>
    <property type="match status" value="1"/>
</dbReference>
<dbReference type="RefSeq" id="WP_091403174.1">
    <property type="nucleotide sequence ID" value="NZ_FMYV01000003.1"/>
</dbReference>
<feature type="region of interest" description="N-acetyltransferase" evidence="18">
    <location>
        <begin position="242"/>
        <end position="444"/>
    </location>
</feature>
<dbReference type="SUPFAM" id="SSF53448">
    <property type="entry name" value="Nucleotide-diphospho-sugar transferases"/>
    <property type="match status" value="1"/>
</dbReference>
<keyword evidence="6 18" id="KW-0548">Nucleotidyltransferase</keyword>
<dbReference type="InterPro" id="IPR038009">
    <property type="entry name" value="GlmU_C_LbH"/>
</dbReference>
<dbReference type="HAMAP" id="MF_01631">
    <property type="entry name" value="GlmU"/>
    <property type="match status" value="1"/>
</dbReference>
<feature type="binding site" evidence="18">
    <location>
        <position position="341"/>
    </location>
    <ligand>
        <name>UDP-N-acetyl-alpha-D-glucosamine</name>
        <dbReference type="ChEBI" id="CHEBI:57705"/>
    </ligand>
</feature>
<dbReference type="AlphaFoldDB" id="A0A1G6KWH5"/>
<sequence length="444" mass="49079">MKILILAAGMGKRMKSKMPKVMHSILEKPMLNWVIDTSKKLTSEIAVVLGHGIENVKTIVDKDIEIFEQKEMLGTGHAVMSAEDFLVGEELLVLYGDVPLISEGTLKELISKHRNNKNSATILTVDLDDPTGYGRIVRDSDGNFKKIVEHKDCSDEELNIKEINSGIAVYNIDELKKALKKINNNNVQKEYYLPDTFLHFKKVQTHKIKDITEVTGVNNRIQLSQLERKARENKLKELMLNGVTIIDPESTYISPDVQIGIDTIIYPQTYIYGATQIGEDCIIGPMTRIKNSKIGNNSNIIRSECEEAIVKDNVSVGPFARLRTGTILEDKVKIGNYVETKKANVHEGSKAQHLTYLGDAEIGEGVNIGAGTITCNYDGINKHKTKIENGTFIGSNSSLVAPVTIGENVTVAAGSVITKNIPKNSLAFGRAKQVIKEGKSKFKK</sequence>
<dbReference type="PANTHER" id="PTHR43584:SF3">
    <property type="entry name" value="BIFUNCTIONAL PROTEIN GLMU"/>
    <property type="match status" value="1"/>
</dbReference>
<comment type="similarity">
    <text evidence="2 18">In the C-terminal section; belongs to the transferase hexapeptide repeat family.</text>
</comment>
<feature type="binding site" evidence="18">
    <location>
        <position position="367"/>
    </location>
    <ligand>
        <name>UDP-N-acetyl-alpha-D-glucosamine</name>
        <dbReference type="ChEBI" id="CHEBI:57705"/>
    </ligand>
</feature>
<feature type="binding site" evidence="18">
    <location>
        <position position="218"/>
    </location>
    <ligand>
        <name>UDP-N-acetyl-alpha-D-glucosamine</name>
        <dbReference type="ChEBI" id="CHEBI:57705"/>
    </ligand>
</feature>
<dbReference type="PANTHER" id="PTHR43584">
    <property type="entry name" value="NUCLEOTIDYL TRANSFERASE"/>
    <property type="match status" value="1"/>
</dbReference>
<comment type="similarity">
    <text evidence="3 18">In the N-terminal section; belongs to the N-acetylglucosamine-1-phosphate uridyltransferase family.</text>
</comment>
<evidence type="ECO:0000256" key="8">
    <source>
        <dbReference type="ARBA" id="ARBA00022737"/>
    </source>
</evidence>
<evidence type="ECO:0000256" key="4">
    <source>
        <dbReference type="ARBA" id="ARBA00022490"/>
    </source>
</evidence>
<dbReference type="STRING" id="28234.SAMN04488588_0914"/>
<comment type="subunit">
    <text evidence="18">Homotrimer.</text>
</comment>
<evidence type="ECO:0000256" key="16">
    <source>
        <dbReference type="ARBA" id="ARBA00048493"/>
    </source>
</evidence>
<dbReference type="GO" id="GO:0003977">
    <property type="term" value="F:UDP-N-acetylglucosamine diphosphorylase activity"/>
    <property type="evidence" value="ECO:0007669"/>
    <property type="project" value="UniProtKB-UniRule"/>
</dbReference>
<comment type="catalytic activity">
    <reaction evidence="16 18">
        <text>N-acetyl-alpha-D-glucosamine 1-phosphate + UTP + H(+) = UDP-N-acetyl-alpha-D-glucosamine + diphosphate</text>
        <dbReference type="Rhea" id="RHEA:13509"/>
        <dbReference type="ChEBI" id="CHEBI:15378"/>
        <dbReference type="ChEBI" id="CHEBI:33019"/>
        <dbReference type="ChEBI" id="CHEBI:46398"/>
        <dbReference type="ChEBI" id="CHEBI:57705"/>
        <dbReference type="ChEBI" id="CHEBI:57776"/>
        <dbReference type="EC" id="2.7.7.23"/>
    </reaction>
</comment>
<evidence type="ECO:0000256" key="6">
    <source>
        <dbReference type="ARBA" id="ARBA00022695"/>
    </source>
</evidence>
<dbReference type="GO" id="GO:0009252">
    <property type="term" value="P:peptidoglycan biosynthetic process"/>
    <property type="evidence" value="ECO:0007669"/>
    <property type="project" value="UniProtKB-UniRule"/>
</dbReference>
<evidence type="ECO:0000256" key="14">
    <source>
        <dbReference type="ARBA" id="ARBA00023316"/>
    </source>
</evidence>
<organism evidence="20 21">
    <name type="scientific">Geotoga petraea</name>
    <dbReference type="NCBI Taxonomy" id="28234"/>
    <lineage>
        <taxon>Bacteria</taxon>
        <taxon>Thermotogati</taxon>
        <taxon>Thermotogota</taxon>
        <taxon>Thermotogae</taxon>
        <taxon>Petrotogales</taxon>
        <taxon>Petrotogaceae</taxon>
        <taxon>Geotoga</taxon>
    </lineage>
</organism>
<comment type="subcellular location">
    <subcellularLocation>
        <location evidence="1 18">Cytoplasm</location>
    </subcellularLocation>
</comment>
<dbReference type="GO" id="GO:0000287">
    <property type="term" value="F:magnesium ion binding"/>
    <property type="evidence" value="ECO:0007669"/>
    <property type="project" value="UniProtKB-UniRule"/>
</dbReference>
<keyword evidence="10 18" id="KW-0133">Cell shape</keyword>
<feature type="binding site" evidence="18">
    <location>
        <position position="164"/>
    </location>
    <ligand>
        <name>UDP-N-acetyl-alpha-D-glucosamine</name>
        <dbReference type="ChEBI" id="CHEBI:57705"/>
    </ligand>
</feature>
<feature type="binding site" evidence="18">
    <location>
        <position position="149"/>
    </location>
    <ligand>
        <name>UDP-N-acetyl-alpha-D-glucosamine</name>
        <dbReference type="ChEBI" id="CHEBI:57705"/>
    </ligand>
</feature>
<feature type="binding site" evidence="18">
    <location>
        <begin position="74"/>
        <end position="75"/>
    </location>
    <ligand>
        <name>UDP-N-acetyl-alpha-D-glucosamine</name>
        <dbReference type="ChEBI" id="CHEBI:57705"/>
    </ligand>
</feature>
<dbReference type="InterPro" id="IPR018357">
    <property type="entry name" value="Hexapep_transf_CS"/>
</dbReference>
<feature type="binding site" evidence="18">
    <location>
        <position position="134"/>
    </location>
    <ligand>
        <name>UDP-N-acetyl-alpha-D-glucosamine</name>
        <dbReference type="ChEBI" id="CHEBI:57705"/>
    </ligand>
</feature>
<keyword evidence="8 18" id="KW-0677">Repeat</keyword>
<comment type="pathway">
    <text evidence="18">Bacterial outer membrane biogenesis; LPS lipid A biosynthesis.</text>
</comment>
<dbReference type="GO" id="GO:0009245">
    <property type="term" value="P:lipid A biosynthetic process"/>
    <property type="evidence" value="ECO:0007669"/>
    <property type="project" value="UniProtKB-UniRule"/>
</dbReference>
<feature type="binding site" evidence="18">
    <location>
        <position position="323"/>
    </location>
    <ligand>
        <name>UDP-N-acetyl-alpha-D-glucosamine</name>
        <dbReference type="ChEBI" id="CHEBI:57705"/>
    </ligand>
</feature>
<evidence type="ECO:0000256" key="15">
    <source>
        <dbReference type="ARBA" id="ARBA00048247"/>
    </source>
</evidence>
<dbReference type="EC" id="2.7.7.23" evidence="18"/>
<evidence type="ECO:0000256" key="3">
    <source>
        <dbReference type="ARBA" id="ARBA00007947"/>
    </source>
</evidence>
<dbReference type="PROSITE" id="PS00101">
    <property type="entry name" value="HEXAPEP_TRANSFERASES"/>
    <property type="match status" value="1"/>
</dbReference>
<dbReference type="GO" id="GO:0005737">
    <property type="term" value="C:cytoplasm"/>
    <property type="evidence" value="ECO:0007669"/>
    <property type="project" value="UniProtKB-SubCell"/>
</dbReference>
<comment type="catalytic activity">
    <reaction evidence="15 18">
        <text>alpha-D-glucosamine 1-phosphate + acetyl-CoA = N-acetyl-alpha-D-glucosamine 1-phosphate + CoA + H(+)</text>
        <dbReference type="Rhea" id="RHEA:13725"/>
        <dbReference type="ChEBI" id="CHEBI:15378"/>
        <dbReference type="ChEBI" id="CHEBI:57287"/>
        <dbReference type="ChEBI" id="CHEBI:57288"/>
        <dbReference type="ChEBI" id="CHEBI:57776"/>
        <dbReference type="ChEBI" id="CHEBI:58516"/>
        <dbReference type="EC" id="2.3.1.157"/>
    </reaction>
</comment>
<dbReference type="InterPro" id="IPR025877">
    <property type="entry name" value="MobA-like_NTP_Trfase"/>
</dbReference>
<feature type="region of interest" description="Pyrophosphorylase" evidence="18">
    <location>
        <begin position="1"/>
        <end position="220"/>
    </location>
</feature>
<evidence type="ECO:0000256" key="17">
    <source>
        <dbReference type="ARBA" id="ARBA00049628"/>
    </source>
</evidence>
<feature type="binding site" evidence="18">
    <location>
        <position position="395"/>
    </location>
    <ligand>
        <name>acetyl-CoA</name>
        <dbReference type="ChEBI" id="CHEBI:57288"/>
    </ligand>
</feature>
<name>A0A1G6KWH5_9BACT</name>
<feature type="binding site" evidence="18">
    <location>
        <position position="218"/>
    </location>
    <ligand>
        <name>Mg(2+)</name>
        <dbReference type="ChEBI" id="CHEBI:18420"/>
    </ligand>
</feature>
<dbReference type="GO" id="GO:0000902">
    <property type="term" value="P:cell morphogenesis"/>
    <property type="evidence" value="ECO:0007669"/>
    <property type="project" value="UniProtKB-UniRule"/>
</dbReference>
<feature type="binding site" evidence="18">
    <location>
        <begin position="6"/>
        <end position="9"/>
    </location>
    <ligand>
        <name>UDP-N-acetyl-alpha-D-glucosamine</name>
        <dbReference type="ChEBI" id="CHEBI:57705"/>
    </ligand>
</feature>
<keyword evidence="13 18" id="KW-0012">Acyltransferase</keyword>
<keyword evidence="11 18" id="KW-0573">Peptidoglycan synthesis</keyword>
<dbReference type="NCBIfam" id="NF010937">
    <property type="entry name" value="PRK14357.1"/>
    <property type="match status" value="1"/>
</dbReference>
<dbReference type="InterPro" id="IPR001451">
    <property type="entry name" value="Hexapep"/>
</dbReference>
<feature type="binding site" evidence="18">
    <location>
        <position position="430"/>
    </location>
    <ligand>
        <name>acetyl-CoA</name>
        <dbReference type="ChEBI" id="CHEBI:57288"/>
    </ligand>
</feature>
<evidence type="ECO:0000256" key="12">
    <source>
        <dbReference type="ARBA" id="ARBA00023268"/>
    </source>
</evidence>
<dbReference type="NCBIfam" id="TIGR01173">
    <property type="entry name" value="glmU"/>
    <property type="match status" value="1"/>
</dbReference>
<dbReference type="GO" id="GO:0019134">
    <property type="term" value="F:glucosamine-1-phosphate N-acetyltransferase activity"/>
    <property type="evidence" value="ECO:0007669"/>
    <property type="project" value="UniProtKB-UniRule"/>
</dbReference>
<evidence type="ECO:0000313" key="21">
    <source>
        <dbReference type="Proteomes" id="UP000199322"/>
    </source>
</evidence>
<accession>A0A1G6KWH5</accession>
<evidence type="ECO:0000256" key="1">
    <source>
        <dbReference type="ARBA" id="ARBA00004496"/>
    </source>
</evidence>
<keyword evidence="12 18" id="KW-0511">Multifunctional enzyme</keyword>
<feature type="region of interest" description="Linker" evidence="18">
    <location>
        <begin position="221"/>
        <end position="241"/>
    </location>
</feature>
<evidence type="ECO:0000256" key="10">
    <source>
        <dbReference type="ARBA" id="ARBA00022960"/>
    </source>
</evidence>
<keyword evidence="4 18" id="KW-0963">Cytoplasm</keyword>
<dbReference type="EMBL" id="FMYV01000003">
    <property type="protein sequence ID" value="SDC35283.1"/>
    <property type="molecule type" value="Genomic_DNA"/>
</dbReference>
<feature type="binding site" evidence="18">
    <location>
        <position position="413"/>
    </location>
    <ligand>
        <name>acetyl-CoA</name>
        <dbReference type="ChEBI" id="CHEBI:57288"/>
    </ligand>
</feature>
<dbReference type="UniPathway" id="UPA00113">
    <property type="reaction ID" value="UER00532"/>
</dbReference>
<dbReference type="Gene3D" id="2.160.10.10">
    <property type="entry name" value="Hexapeptide repeat proteins"/>
    <property type="match status" value="1"/>
</dbReference>
<evidence type="ECO:0000256" key="11">
    <source>
        <dbReference type="ARBA" id="ARBA00022984"/>
    </source>
</evidence>
<evidence type="ECO:0000313" key="20">
    <source>
        <dbReference type="EMBL" id="SDC35283.1"/>
    </source>
</evidence>
<comment type="pathway">
    <text evidence="18">Nucleotide-sugar biosynthesis; UDP-N-acetyl-alpha-D-glucosamine biosynthesis; N-acetyl-alpha-D-glucosamine 1-phosphate from alpha-D-glucosamine 6-phosphate (route II): step 2/2.</text>
</comment>
<dbReference type="GO" id="GO:0008360">
    <property type="term" value="P:regulation of cell shape"/>
    <property type="evidence" value="ECO:0007669"/>
    <property type="project" value="UniProtKB-KW"/>
</dbReference>
<protein>
    <recommendedName>
        <fullName evidence="18">Bifunctional protein GlmU</fullName>
    </recommendedName>
    <domain>
        <recommendedName>
            <fullName evidence="18">UDP-N-acetylglucosamine pyrophosphorylase</fullName>
            <ecNumber evidence="18">2.7.7.23</ecNumber>
        </recommendedName>
        <alternativeName>
            <fullName evidence="18">N-acetylglucosamine-1-phosphate uridyltransferase</fullName>
        </alternativeName>
    </domain>
    <domain>
        <recommendedName>
            <fullName evidence="18">Glucosamine-1-phosphate N-acetyltransferase</fullName>
            <ecNumber evidence="18">2.3.1.157</ecNumber>
        </recommendedName>
    </domain>
</protein>
<feature type="domain" description="MobA-like NTP transferase" evidence="19">
    <location>
        <begin position="4"/>
        <end position="125"/>
    </location>
</feature>
<feature type="binding site" evidence="18">
    <location>
        <position position="356"/>
    </location>
    <ligand>
        <name>UDP-N-acetyl-alpha-D-glucosamine</name>
        <dbReference type="ChEBI" id="CHEBI:57705"/>
    </ligand>
</feature>
<dbReference type="InterPro" id="IPR029044">
    <property type="entry name" value="Nucleotide-diphossugar_trans"/>
</dbReference>
<dbReference type="NCBIfam" id="NF010934">
    <property type="entry name" value="PRK14354.1"/>
    <property type="match status" value="1"/>
</dbReference>
<evidence type="ECO:0000256" key="13">
    <source>
        <dbReference type="ARBA" id="ARBA00023315"/>
    </source>
</evidence>
<feature type="binding site" evidence="18">
    <location>
        <begin position="376"/>
        <end position="377"/>
    </location>
    <ligand>
        <name>acetyl-CoA</name>
        <dbReference type="ChEBI" id="CHEBI:57288"/>
    </ligand>
</feature>
<evidence type="ECO:0000259" key="19">
    <source>
        <dbReference type="Pfam" id="PF12804"/>
    </source>
</evidence>
<evidence type="ECO:0000256" key="18">
    <source>
        <dbReference type="HAMAP-Rule" id="MF_01631"/>
    </source>
</evidence>
<evidence type="ECO:0000256" key="2">
    <source>
        <dbReference type="ARBA" id="ARBA00007707"/>
    </source>
</evidence>
<evidence type="ECO:0000256" key="7">
    <source>
        <dbReference type="ARBA" id="ARBA00022723"/>
    </source>
</evidence>
<evidence type="ECO:0000256" key="5">
    <source>
        <dbReference type="ARBA" id="ARBA00022679"/>
    </source>
</evidence>
<dbReference type="Pfam" id="PF00132">
    <property type="entry name" value="Hexapep"/>
    <property type="match status" value="2"/>
</dbReference>
<keyword evidence="14 18" id="KW-0961">Cell wall biogenesis/degradation</keyword>
<feature type="binding site" evidence="18">
    <location>
        <position position="97"/>
    </location>
    <ligand>
        <name>Mg(2+)</name>
        <dbReference type="ChEBI" id="CHEBI:18420"/>
    </ligand>
</feature>
<dbReference type="InterPro" id="IPR005882">
    <property type="entry name" value="Bifunctional_GlmU"/>
</dbReference>
<dbReference type="EC" id="2.3.1.157" evidence="18"/>
<evidence type="ECO:0000256" key="9">
    <source>
        <dbReference type="ARBA" id="ARBA00022842"/>
    </source>
</evidence>
<proteinExistence type="inferred from homology"/>